<dbReference type="EMBL" id="BAABZQ010000001">
    <property type="protein sequence ID" value="GAA6502922.1"/>
    <property type="molecule type" value="Genomic_DNA"/>
</dbReference>
<proteinExistence type="predicted"/>
<evidence type="ECO:0008006" key="3">
    <source>
        <dbReference type="Google" id="ProtNLM"/>
    </source>
</evidence>
<evidence type="ECO:0000313" key="1">
    <source>
        <dbReference type="EMBL" id="GAA6502922.1"/>
    </source>
</evidence>
<dbReference type="RefSeq" id="WP_390425566.1">
    <property type="nucleotide sequence ID" value="NZ_BAABZQ010000001.1"/>
</dbReference>
<name>A0ABQ0C2B5_9FIRM</name>
<evidence type="ECO:0000313" key="2">
    <source>
        <dbReference type="Proteomes" id="UP001600941"/>
    </source>
</evidence>
<sequence length="159" mass="17572">MARKHFKGFSIEEMGVKIKLDMGGAEKAMRRAQYALDGAIMQSMIPFMPKVTGDFIQRTVAKSAAVQGTGTVYAGAGPEGRYLYMGKVMVDAKTGKGPMNIPGVGLRYKKGTKLKATERELDFKNSKSHNPDVQKEWFIPAKKKDLKSWIAQAQNAIKE</sequence>
<organism evidence="1 2">
    <name type="scientific">Blautia parvula</name>
    <dbReference type="NCBI Taxonomy" id="2877527"/>
    <lineage>
        <taxon>Bacteria</taxon>
        <taxon>Bacillati</taxon>
        <taxon>Bacillota</taxon>
        <taxon>Clostridia</taxon>
        <taxon>Lachnospirales</taxon>
        <taxon>Lachnospiraceae</taxon>
        <taxon>Blautia</taxon>
    </lineage>
</organism>
<accession>A0ABQ0C2B5</accession>
<comment type="caution">
    <text evidence="1">The sequence shown here is derived from an EMBL/GenBank/DDBJ whole genome shotgun (WGS) entry which is preliminary data.</text>
</comment>
<protein>
    <recommendedName>
        <fullName evidence="3">HK97 gp10 family phage protein</fullName>
    </recommendedName>
</protein>
<keyword evidence="2" id="KW-1185">Reference proteome</keyword>
<reference evidence="1 2" key="1">
    <citation type="submission" date="2024-04" db="EMBL/GenBank/DDBJ databases">
        <title>Defined microbial consortia suppress multidrug-resistant proinflammatory Enterobacteriaceae via ecological control.</title>
        <authorList>
            <person name="Furuichi M."/>
            <person name="Kawaguchi T."/>
            <person name="Pust M."/>
            <person name="Yasuma K."/>
            <person name="Plichta D."/>
            <person name="Hasegawa N."/>
            <person name="Ohya T."/>
            <person name="Bhattarai S."/>
            <person name="Sasajima S."/>
            <person name="Aoto Y."/>
            <person name="Tuganbaev T."/>
            <person name="Yaginuma M."/>
            <person name="Ueda M."/>
            <person name="Okahashi N."/>
            <person name="Amafuji K."/>
            <person name="Kiridooshi Y."/>
            <person name="Sugita K."/>
            <person name="Strazar M."/>
            <person name="Skelly A."/>
            <person name="Suda W."/>
            <person name="Hattori M."/>
            <person name="Nakamoto N."/>
            <person name="Caballero S."/>
            <person name="Norman J."/>
            <person name="Olle B."/>
            <person name="Tanoue T."/>
            <person name="Arita M."/>
            <person name="Bucci V."/>
            <person name="Atarashi K."/>
            <person name="Xavier R."/>
            <person name="Honda K."/>
        </authorList>
    </citation>
    <scope>NUCLEOTIDE SEQUENCE [LARGE SCALE GENOMIC DNA]</scope>
    <source>
        <strain evidence="2">k34-0107-D12</strain>
    </source>
</reference>
<dbReference type="Proteomes" id="UP001600941">
    <property type="component" value="Unassembled WGS sequence"/>
</dbReference>
<gene>
    <name evidence="1" type="ORF">K340107D12_57380</name>
</gene>